<evidence type="ECO:0000313" key="3">
    <source>
        <dbReference type="Proteomes" id="UP001194696"/>
    </source>
</evidence>
<name>A0ABQ7KGX5_9FUNG</name>
<protein>
    <submittedName>
        <fullName evidence="2">Uncharacterized protein</fullName>
    </submittedName>
</protein>
<comment type="caution">
    <text evidence="2">The sequence shown here is derived from an EMBL/GenBank/DDBJ whole genome shotgun (WGS) entry which is preliminary data.</text>
</comment>
<feature type="region of interest" description="Disordered" evidence="1">
    <location>
        <begin position="568"/>
        <end position="597"/>
    </location>
</feature>
<reference evidence="2 3" key="1">
    <citation type="journal article" date="2020" name="Fungal Divers.">
        <title>Resolving the Mortierellaceae phylogeny through synthesis of multi-gene phylogenetics and phylogenomics.</title>
        <authorList>
            <person name="Vandepol N."/>
            <person name="Liber J."/>
            <person name="Desiro A."/>
            <person name="Na H."/>
            <person name="Kennedy M."/>
            <person name="Barry K."/>
            <person name="Grigoriev I.V."/>
            <person name="Miller A.N."/>
            <person name="O'Donnell K."/>
            <person name="Stajich J.E."/>
            <person name="Bonito G."/>
        </authorList>
    </citation>
    <scope>NUCLEOTIDE SEQUENCE [LARGE SCALE GENOMIC DNA]</scope>
    <source>
        <strain evidence="2 3">AD045</strain>
    </source>
</reference>
<keyword evidence="3" id="KW-1185">Reference proteome</keyword>
<sequence length="662" mass="73466">MSLVQCTLNDTSHLNAVPTPKPLPRTTNEWFDDPQQVNFQQIKRYTLSANGYGRIRVPVRYYPPVDRGPNTIAVVKDAVATNDFTALSQELLDFFDSAAGYHRAALYGTTDRLKFALVECLVSQNIDPPMFILQALMAVGEISKTRGLDHEFELMVSQFLVDAFCSPSFLLGLTTPPSDEEFCFYGGGSDEWYDNSSNNNTGPSSEPIFMPDVNLQSSAQTEYFSGGLSPHNTNLALSNVITKSASKNRRKKEKAADLIIWNDTNLLDLETCSSLPRENSLLLNFADSPVAQTTPHNKAAVQGKPFNIRDFNDDMVLIDLNDIQSSPTTVTNHQHRDSTLKATGTNTSTHIHIPPPSFFNIVNLNHHFPKQNVITSQGTHTHSIQPHHHQEVLDAILAHKSALQIFLAIDAFELDPILLTHFRSNGIDTKLAAGLVETNKSDLVHGFVGDKKNLCRSVVYSIDRRMAAQIWTWVEEEIIELDQLNHFHALQCGRGNTLAKASKTSPKTSAYSTSEYESIATLNQLAGLVGTAANLGVKFELDNTMETLQSLKLVRDLCTAISLLQEDQQPTPSGTCATSPSECTPSTVFNDPSPTRSSEYQLTRSWKFIPVVLQILKNNVALQRLVIWYGVRILRGLGITTFLASKLGQRAYLDRCLEQVNE</sequence>
<dbReference type="Proteomes" id="UP001194696">
    <property type="component" value="Unassembled WGS sequence"/>
</dbReference>
<dbReference type="EMBL" id="JAAAIM010000020">
    <property type="protein sequence ID" value="KAG0297894.1"/>
    <property type="molecule type" value="Genomic_DNA"/>
</dbReference>
<accession>A0ABQ7KGX5</accession>
<proteinExistence type="predicted"/>
<evidence type="ECO:0000313" key="2">
    <source>
        <dbReference type="EMBL" id="KAG0297894.1"/>
    </source>
</evidence>
<gene>
    <name evidence="2" type="ORF">BGZ96_004247</name>
</gene>
<evidence type="ECO:0000256" key="1">
    <source>
        <dbReference type="SAM" id="MobiDB-lite"/>
    </source>
</evidence>
<organism evidence="2 3">
    <name type="scientific">Linnemannia gamsii</name>
    <dbReference type="NCBI Taxonomy" id="64522"/>
    <lineage>
        <taxon>Eukaryota</taxon>
        <taxon>Fungi</taxon>
        <taxon>Fungi incertae sedis</taxon>
        <taxon>Mucoromycota</taxon>
        <taxon>Mortierellomycotina</taxon>
        <taxon>Mortierellomycetes</taxon>
        <taxon>Mortierellales</taxon>
        <taxon>Mortierellaceae</taxon>
        <taxon>Linnemannia</taxon>
    </lineage>
</organism>